<accession>A0A3N1NSP0</accession>
<comment type="caution">
    <text evidence="2">The sequence shown here is derived from an EMBL/GenBank/DDBJ whole genome shotgun (WGS) entry which is preliminary data.</text>
</comment>
<sequence>MKWMTISALVLATLSPLAQANNAPAYQDCDRHLAYMAGRLGKEYLAQCDKAVAPIVQAAFIKGRNRYYAKQTDAMYSAVLNAQIAAQRDNVVWSSSYNRRSSGERLAQGDAMRAISFIKPSVRHIDEDDKQTDNKNITP</sequence>
<organism evidence="2 3">
    <name type="scientific">Gallaecimonas pentaromativorans</name>
    <dbReference type="NCBI Taxonomy" id="584787"/>
    <lineage>
        <taxon>Bacteria</taxon>
        <taxon>Pseudomonadati</taxon>
        <taxon>Pseudomonadota</taxon>
        <taxon>Gammaproteobacteria</taxon>
        <taxon>Enterobacterales</taxon>
        <taxon>Gallaecimonadaceae</taxon>
        <taxon>Gallaecimonas</taxon>
    </lineage>
</organism>
<dbReference type="Proteomes" id="UP000268033">
    <property type="component" value="Unassembled WGS sequence"/>
</dbReference>
<feature type="signal peptide" evidence="1">
    <location>
        <begin position="1"/>
        <end position="20"/>
    </location>
</feature>
<evidence type="ECO:0000256" key="1">
    <source>
        <dbReference type="SAM" id="SignalP"/>
    </source>
</evidence>
<name>A0A3N1NSP0_9GAMM</name>
<gene>
    <name evidence="2" type="ORF">EDC28_112128</name>
</gene>
<protein>
    <recommendedName>
        <fullName evidence="4">DUF1311 domain-containing protein</fullName>
    </recommendedName>
</protein>
<evidence type="ECO:0008006" key="4">
    <source>
        <dbReference type="Google" id="ProtNLM"/>
    </source>
</evidence>
<evidence type="ECO:0000313" key="3">
    <source>
        <dbReference type="Proteomes" id="UP000268033"/>
    </source>
</evidence>
<keyword evidence="1" id="KW-0732">Signal</keyword>
<reference evidence="2 3" key="1">
    <citation type="submission" date="2018-11" db="EMBL/GenBank/DDBJ databases">
        <title>Genomic Encyclopedia of Type Strains, Phase IV (KMG-IV): sequencing the most valuable type-strain genomes for metagenomic binning, comparative biology and taxonomic classification.</title>
        <authorList>
            <person name="Goeker M."/>
        </authorList>
    </citation>
    <scope>NUCLEOTIDE SEQUENCE [LARGE SCALE GENOMIC DNA]</scope>
    <source>
        <strain evidence="2 3">DSM 21945</strain>
    </source>
</reference>
<dbReference type="EMBL" id="RJUL01000012">
    <property type="protein sequence ID" value="ROQ19205.1"/>
    <property type="molecule type" value="Genomic_DNA"/>
</dbReference>
<proteinExistence type="predicted"/>
<keyword evidence="3" id="KW-1185">Reference proteome</keyword>
<dbReference type="RefSeq" id="WP_123422608.1">
    <property type="nucleotide sequence ID" value="NZ_RJUL01000012.1"/>
</dbReference>
<feature type="chain" id="PRO_5017975745" description="DUF1311 domain-containing protein" evidence="1">
    <location>
        <begin position="21"/>
        <end position="139"/>
    </location>
</feature>
<dbReference type="STRING" id="584787.GCA_001247655_00807"/>
<dbReference type="AlphaFoldDB" id="A0A3N1NSP0"/>
<evidence type="ECO:0000313" key="2">
    <source>
        <dbReference type="EMBL" id="ROQ19205.1"/>
    </source>
</evidence>